<protein>
    <submittedName>
        <fullName evidence="3">ZP domain-containing protein</fullName>
    </submittedName>
</protein>
<dbReference type="SUPFAM" id="SSF49265">
    <property type="entry name" value="Fibronectin type III"/>
    <property type="match status" value="1"/>
</dbReference>
<dbReference type="AlphaFoldDB" id="A0A0N4UTF1"/>
<dbReference type="STRING" id="51028.A0A0N4UTF1"/>
<reference evidence="1 2" key="2">
    <citation type="submission" date="2018-10" db="EMBL/GenBank/DDBJ databases">
        <authorList>
            <consortium name="Pathogen Informatics"/>
        </authorList>
    </citation>
    <scope>NUCLEOTIDE SEQUENCE [LARGE SCALE GENOMIC DNA]</scope>
</reference>
<dbReference type="WBParaSite" id="EVEC_0000054901-mRNA-1">
    <property type="protein sequence ID" value="EVEC_0000054901-mRNA-1"/>
    <property type="gene ID" value="EVEC_0000054901"/>
</dbReference>
<keyword evidence="2" id="KW-1185">Reference proteome</keyword>
<dbReference type="InterPro" id="IPR036116">
    <property type="entry name" value="FN3_sf"/>
</dbReference>
<name>A0A0N4UTF1_ENTVE</name>
<sequence>MEAVVVELGRHNRQLSETNEELTQIIDQLSKKVLNFDSDVSGGWKKLIHFAIPVPADLKYERQSPTEVLLKWSHCSVVQPTGYGFTVNGDFIGKSHTSCNQTLISDLLPDKEATIRIHCYVDDIEGEPSLPLYIPPCSGSSVRVLGMENEAKNKVV</sequence>
<evidence type="ECO:0000313" key="2">
    <source>
        <dbReference type="Proteomes" id="UP000274131"/>
    </source>
</evidence>
<reference evidence="3" key="1">
    <citation type="submission" date="2017-02" db="UniProtKB">
        <authorList>
            <consortium name="WormBaseParasite"/>
        </authorList>
    </citation>
    <scope>IDENTIFICATION</scope>
</reference>
<gene>
    <name evidence="1" type="ORF">EVEC_LOCUS366</name>
</gene>
<evidence type="ECO:0000313" key="1">
    <source>
        <dbReference type="EMBL" id="VDD85223.1"/>
    </source>
</evidence>
<evidence type="ECO:0000313" key="3">
    <source>
        <dbReference type="WBParaSite" id="EVEC_0000054901-mRNA-1"/>
    </source>
</evidence>
<proteinExistence type="predicted"/>
<dbReference type="Proteomes" id="UP000274131">
    <property type="component" value="Unassembled WGS sequence"/>
</dbReference>
<accession>A0A0N4UTF1</accession>
<dbReference type="OrthoDB" id="5954088at2759"/>
<organism evidence="3">
    <name type="scientific">Enterobius vermicularis</name>
    <name type="common">Human pinworm</name>
    <dbReference type="NCBI Taxonomy" id="51028"/>
    <lineage>
        <taxon>Eukaryota</taxon>
        <taxon>Metazoa</taxon>
        <taxon>Ecdysozoa</taxon>
        <taxon>Nematoda</taxon>
        <taxon>Chromadorea</taxon>
        <taxon>Rhabditida</taxon>
        <taxon>Spirurina</taxon>
        <taxon>Oxyuridomorpha</taxon>
        <taxon>Oxyuroidea</taxon>
        <taxon>Oxyuridae</taxon>
        <taxon>Enterobius</taxon>
    </lineage>
</organism>
<dbReference type="EMBL" id="UXUI01000416">
    <property type="protein sequence ID" value="VDD85223.1"/>
    <property type="molecule type" value="Genomic_DNA"/>
</dbReference>